<evidence type="ECO:0000313" key="5">
    <source>
        <dbReference type="Proteomes" id="UP001472866"/>
    </source>
</evidence>
<dbReference type="Gene3D" id="2.130.10.10">
    <property type="entry name" value="YVTN repeat-like/Quinoprotein amine dehydrogenase"/>
    <property type="match status" value="1"/>
</dbReference>
<dbReference type="Pfam" id="PF12816">
    <property type="entry name" value="TPR_Vps8"/>
    <property type="match status" value="1"/>
</dbReference>
<sequence length="1603" mass="173120">MAAMVEEESQGPRDEEEVWLEGATEEDLERHAERVSELFERYGISPASSPSVSGTSSPAPEEEYREEPGSSDTGDKRSTVAPSRGLEVQMRHHQERHRRNSSLITTIVSQESREASRTAVPEMRSTLFSKTLRKQVQSAIEPTEGSSGSRTPFMLPEPPRGEPGAGLGLDAERPMDPEPANRSEEAGSDLVSPFLDSLYEAERSELSWLRPRRGSAPAEPPETPNPTTAESGGEDAMSVGGMAISRNSWLGTLDLDAGPEDGSPIIASSRTLPDDSGVLAVGTGTGVVLVRVVSDLSSPRGTPTLRCEPPPPAGPQEKNLKVTCLATSFGADDYVAVGYSTGAVALYDTSDLTEAQRGETVSCQPVKVIRQPETKDVAVTSLAFTFCRQVSGEGAEAADQGRQKSLRGTAKAAIGAMGMGKVCSFLACSANGLVCSHSISVVAPAVSFLRRAPVLSVSTKIRGRLESGILDCSAFVSQAGVLAAIVLQNSITVVQLPLSENQENAQMATLGKVSKPASGGFGAVPCVCWRLVGPLPNALELLVSWDCIAQSVSVKPTTGSEIEGGESLVHVVHEWRLEQAVASMHWLEHSGMLAICSEHGHVALSACQAETYHQGLQVVESIFLQDSPARQAAVHERSFRGSTASISSLEFPYASPEASHETTMQGQAALSIVCNNGKMVYILLLSPLSRAIALFSKNVATPERALRSSLDMLASGCIAENRDGLIKQILVTLDATMRKEIHEEKYDVAAKTTFSACLEIAESQVKCNDISMLDDSVAIRDFLWQDAFAAFSENESSISAFTRALEEAIMKQVGAGGGNLPGSETIRVPPEVMQKLVESLSAHPERIERCVIQMPIFCLDFNQVAKLCILHNLHTAFAYLYNEGLKDALTPAIEMIRGLLKCETTEAQINLMRKLSVYVGYCFQGMRYPPVDQSKTLNIGRSVGSQNEPLTDLVQKEEQLHTVRAQLLKLLLLCPVRDLLQPGMATPLLDSEDILSGPVVRLLLRVNSFLSLSMLLCAFEVWDAASADILEANVLQHTSGSPIQGNPDGSTALQLTVDVLSQEAEECERMGSEGMACAGGVWMFIAHEVASGRARLGSSTGAQLLARVLEHLCLAASTIQDLKRRESFERAALRLVDEWWDINCSPDLAERIGILALNTKLYLLCAKVQMLCGDYGKAVDFTLKYINELDRDGVHGDEKEVSAIRHRRCEAIFKMLNDLLSIEGKGRAEARQAVTSKLKDFTRIDGNRTAHLIGTIQSSTGGGDGLGGQVQNRAEDLENKLLTENYIEAICQIDPDAVLSYLQRNEGNYRLDAVLQVIMNFAAEGTFTCDDAAVYLLERLGDIGGGLDIILRVVRTGLALLLAKLTESEGRGNIHLILEGRATRECLRAAFELNFRNSQLLDAPEREELWFKILATFVNPAHDAALAAPAATTGSKQVLKEMQSFLSTCMRDTITAMSAAMPLTRVAARLVQEHSGSTLSSFREILSDLLQACGHEVDVLATAKRVFDSQQCSSRLAKWAISKGSVNRKELRISEREEGVRRKGTSSWLNNVSPAMFSSAESQHLQLAPPPGSELVALGPIAPSSSMRVVGAFPSEAKFSGSG</sequence>
<dbReference type="Proteomes" id="UP001472866">
    <property type="component" value="Chromosome 05"/>
</dbReference>
<dbReference type="GO" id="GO:0030897">
    <property type="term" value="C:HOPS complex"/>
    <property type="evidence" value="ECO:0007669"/>
    <property type="project" value="TreeGrafter"/>
</dbReference>
<feature type="compositionally biased region" description="Basic and acidic residues" evidence="2">
    <location>
        <begin position="28"/>
        <end position="40"/>
    </location>
</feature>
<evidence type="ECO:0000313" key="4">
    <source>
        <dbReference type="EMBL" id="WZN62187.1"/>
    </source>
</evidence>
<feature type="region of interest" description="Disordered" evidence="2">
    <location>
        <begin position="209"/>
        <end position="239"/>
    </location>
</feature>
<dbReference type="GO" id="GO:0005770">
    <property type="term" value="C:late endosome"/>
    <property type="evidence" value="ECO:0007669"/>
    <property type="project" value="TreeGrafter"/>
</dbReference>
<dbReference type="EMBL" id="CP151505">
    <property type="protein sequence ID" value="WZN62187.1"/>
    <property type="molecule type" value="Genomic_DNA"/>
</dbReference>
<feature type="compositionally biased region" description="Low complexity" evidence="2">
    <location>
        <begin position="45"/>
        <end position="59"/>
    </location>
</feature>
<keyword evidence="5" id="KW-1185">Reference proteome</keyword>
<feature type="compositionally biased region" description="Polar residues" evidence="2">
    <location>
        <begin position="101"/>
        <end position="110"/>
    </location>
</feature>
<dbReference type="InterPro" id="IPR015943">
    <property type="entry name" value="WD40/YVTN_repeat-like_dom_sf"/>
</dbReference>
<dbReference type="PANTHER" id="PTHR12616:SF8">
    <property type="entry name" value="VACUOLAR PROTEIN SORTING-ASSOCIATED PROTEIN 8 HOMOLOG"/>
    <property type="match status" value="1"/>
</dbReference>
<dbReference type="InterPro" id="IPR045111">
    <property type="entry name" value="Vps41/Vps8"/>
</dbReference>
<organism evidence="4 5">
    <name type="scientific">Chloropicon roscoffensis</name>
    <dbReference type="NCBI Taxonomy" id="1461544"/>
    <lineage>
        <taxon>Eukaryota</taxon>
        <taxon>Viridiplantae</taxon>
        <taxon>Chlorophyta</taxon>
        <taxon>Chloropicophyceae</taxon>
        <taxon>Chloropicales</taxon>
        <taxon>Chloropicaceae</taxon>
        <taxon>Chloropicon</taxon>
    </lineage>
</organism>
<protein>
    <submittedName>
        <fullName evidence="4">Golgi CORVET complex core vacuolar protein 8</fullName>
    </submittedName>
</protein>
<feature type="compositionally biased region" description="Polar residues" evidence="2">
    <location>
        <begin position="126"/>
        <end position="150"/>
    </location>
</feature>
<gene>
    <name evidence="4" type="ORF">HKI87_05g37230</name>
</gene>
<dbReference type="InterPro" id="IPR025941">
    <property type="entry name" value="Vps8_central_dom"/>
</dbReference>
<feature type="compositionally biased region" description="Basic residues" evidence="2">
    <location>
        <begin position="91"/>
        <end position="100"/>
    </location>
</feature>
<feature type="domain" description="Vacuolar protein sorting-associated protein 8 central" evidence="3">
    <location>
        <begin position="827"/>
        <end position="933"/>
    </location>
</feature>
<evidence type="ECO:0000256" key="2">
    <source>
        <dbReference type="SAM" id="MobiDB-lite"/>
    </source>
</evidence>
<dbReference type="PANTHER" id="PTHR12616">
    <property type="entry name" value="VACUOLAR PROTEIN SORTING VPS41"/>
    <property type="match status" value="1"/>
</dbReference>
<feature type="region of interest" description="Disordered" evidence="2">
    <location>
        <begin position="1"/>
        <end position="191"/>
    </location>
</feature>
<name>A0AAX4P7E0_9CHLO</name>
<dbReference type="SUPFAM" id="SSF50978">
    <property type="entry name" value="WD40 repeat-like"/>
    <property type="match status" value="1"/>
</dbReference>
<feature type="compositionally biased region" description="Basic and acidic residues" evidence="2">
    <location>
        <begin position="170"/>
        <end position="185"/>
    </location>
</feature>
<proteinExistence type="inferred from homology"/>
<evidence type="ECO:0000259" key="3">
    <source>
        <dbReference type="Pfam" id="PF12816"/>
    </source>
</evidence>
<accession>A0AAX4P7E0</accession>
<dbReference type="InterPro" id="IPR036322">
    <property type="entry name" value="WD40_repeat_dom_sf"/>
</dbReference>
<dbReference type="GO" id="GO:0006623">
    <property type="term" value="P:protein targeting to vacuole"/>
    <property type="evidence" value="ECO:0007669"/>
    <property type="project" value="InterPro"/>
</dbReference>
<reference evidence="4 5" key="1">
    <citation type="submission" date="2024-03" db="EMBL/GenBank/DDBJ databases">
        <title>Complete genome sequence of the green alga Chloropicon roscoffensis RCC1871.</title>
        <authorList>
            <person name="Lemieux C."/>
            <person name="Pombert J.-F."/>
            <person name="Otis C."/>
            <person name="Turmel M."/>
        </authorList>
    </citation>
    <scope>NUCLEOTIDE SEQUENCE [LARGE SCALE GENOMIC DNA]</scope>
    <source>
        <strain evidence="4 5">RCC1871</strain>
    </source>
</reference>
<feature type="compositionally biased region" description="Acidic residues" evidence="2">
    <location>
        <begin position="1"/>
        <end position="27"/>
    </location>
</feature>
<dbReference type="GO" id="GO:0034058">
    <property type="term" value="P:endosomal vesicle fusion"/>
    <property type="evidence" value="ECO:0007669"/>
    <property type="project" value="TreeGrafter"/>
</dbReference>
<comment type="similarity">
    <text evidence="1">Belongs to the VPS8 family.</text>
</comment>
<evidence type="ECO:0000256" key="1">
    <source>
        <dbReference type="ARBA" id="ARBA00009422"/>
    </source>
</evidence>